<dbReference type="NCBIfam" id="TIGR00977">
    <property type="entry name" value="citramal_synth"/>
    <property type="match status" value="1"/>
</dbReference>
<dbReference type="EC" id="2.3.3.21" evidence="8"/>
<dbReference type="Pfam" id="PF22617">
    <property type="entry name" value="HCS_D2"/>
    <property type="match status" value="1"/>
</dbReference>
<evidence type="ECO:0000256" key="8">
    <source>
        <dbReference type="NCBIfam" id="TIGR00977"/>
    </source>
</evidence>
<keyword evidence="6" id="KW-0100">Branched-chain amino acid biosynthesis</keyword>
<dbReference type="InterPro" id="IPR013785">
    <property type="entry name" value="Aldolase_TIM"/>
</dbReference>
<dbReference type="Pfam" id="PF08502">
    <property type="entry name" value="LeuA_dimer"/>
    <property type="match status" value="1"/>
</dbReference>
<evidence type="ECO:0000259" key="11">
    <source>
        <dbReference type="PROSITE" id="PS50991"/>
    </source>
</evidence>
<dbReference type="InterPro" id="IPR054691">
    <property type="entry name" value="LeuA/HCS_post-cat"/>
</dbReference>
<dbReference type="Gene3D" id="1.10.238.260">
    <property type="match status" value="1"/>
</dbReference>
<protein>
    <recommendedName>
        <fullName evidence="8">Citramalate synthase</fullName>
        <ecNumber evidence="8">2.3.3.21</ecNumber>
    </recommendedName>
</protein>
<evidence type="ECO:0000256" key="9">
    <source>
        <dbReference type="RuleBase" id="RU003523"/>
    </source>
</evidence>
<dbReference type="InterPro" id="IPR036230">
    <property type="entry name" value="LeuA_allosteric_dom_sf"/>
</dbReference>
<keyword evidence="4" id="KW-0412">Isoleucine biosynthesis</keyword>
<dbReference type="RefSeq" id="WP_377789483.1">
    <property type="nucleotide sequence ID" value="NZ_JBHLYQ010000068.1"/>
</dbReference>
<dbReference type="InterPro" id="IPR000891">
    <property type="entry name" value="PYR_CT"/>
</dbReference>
<dbReference type="PROSITE" id="PS50991">
    <property type="entry name" value="PYR_CT"/>
    <property type="match status" value="1"/>
</dbReference>
<accession>A0ABV6C6W4</accession>
<feature type="region of interest" description="Disordered" evidence="10">
    <location>
        <begin position="1"/>
        <end position="24"/>
    </location>
</feature>
<reference evidence="12 13" key="1">
    <citation type="submission" date="2024-09" db="EMBL/GenBank/DDBJ databases">
        <authorList>
            <person name="Sun Q."/>
            <person name="Mori K."/>
        </authorList>
    </citation>
    <scope>NUCLEOTIDE SEQUENCE [LARGE SCALE GENOMIC DNA]</scope>
    <source>
        <strain evidence="12 13">JCM 15389</strain>
    </source>
</reference>
<dbReference type="SMART" id="SM00917">
    <property type="entry name" value="LeuA_dimer"/>
    <property type="match status" value="1"/>
</dbReference>
<evidence type="ECO:0000256" key="6">
    <source>
        <dbReference type="ARBA" id="ARBA00023304"/>
    </source>
</evidence>
<dbReference type="PROSITE" id="PS00815">
    <property type="entry name" value="AIPM_HOMOCIT_SYNTH_1"/>
    <property type="match status" value="1"/>
</dbReference>
<evidence type="ECO:0000256" key="10">
    <source>
        <dbReference type="SAM" id="MobiDB-lite"/>
    </source>
</evidence>
<comment type="similarity">
    <text evidence="2 9">Belongs to the alpha-IPM synthase/homocitrate synthase family.</text>
</comment>
<gene>
    <name evidence="12" type="primary">cimA</name>
    <name evidence="12" type="ORF">ACFFRE_07870</name>
</gene>
<comment type="catalytic activity">
    <reaction evidence="7">
        <text>pyruvate + acetyl-CoA + H2O = (3R)-citramalate + CoA + H(+)</text>
        <dbReference type="Rhea" id="RHEA:19045"/>
        <dbReference type="ChEBI" id="CHEBI:15361"/>
        <dbReference type="ChEBI" id="CHEBI:15377"/>
        <dbReference type="ChEBI" id="CHEBI:15378"/>
        <dbReference type="ChEBI" id="CHEBI:30934"/>
        <dbReference type="ChEBI" id="CHEBI:57287"/>
        <dbReference type="ChEBI" id="CHEBI:57288"/>
        <dbReference type="EC" id="2.3.3.21"/>
    </reaction>
</comment>
<evidence type="ECO:0000256" key="2">
    <source>
        <dbReference type="ARBA" id="ARBA00006154"/>
    </source>
</evidence>
<name>A0ABV6C6W4_9ACTN</name>
<dbReference type="Pfam" id="PF00682">
    <property type="entry name" value="HMGL-like"/>
    <property type="match status" value="1"/>
</dbReference>
<dbReference type="Gene3D" id="3.20.20.70">
    <property type="entry name" value="Aldolase class I"/>
    <property type="match status" value="1"/>
</dbReference>
<dbReference type="SUPFAM" id="SSF110921">
    <property type="entry name" value="2-isopropylmalate synthase LeuA, allosteric (dimerisation) domain"/>
    <property type="match status" value="1"/>
</dbReference>
<keyword evidence="5 9" id="KW-0808">Transferase</keyword>
<dbReference type="InterPro" id="IPR002034">
    <property type="entry name" value="AIPM/Hcit_synth_CS"/>
</dbReference>
<comment type="caution">
    <text evidence="12">The sequence shown here is derived from an EMBL/GenBank/DDBJ whole genome shotgun (WGS) entry which is preliminary data.</text>
</comment>
<evidence type="ECO:0000256" key="1">
    <source>
        <dbReference type="ARBA" id="ARBA00004743"/>
    </source>
</evidence>
<organism evidence="12 13">
    <name type="scientific">Aciditerrimonas ferrireducens</name>
    <dbReference type="NCBI Taxonomy" id="667306"/>
    <lineage>
        <taxon>Bacteria</taxon>
        <taxon>Bacillati</taxon>
        <taxon>Actinomycetota</taxon>
        <taxon>Acidimicrobiia</taxon>
        <taxon>Acidimicrobiales</taxon>
        <taxon>Acidimicrobiaceae</taxon>
        <taxon>Aciditerrimonas</taxon>
    </lineage>
</organism>
<dbReference type="PANTHER" id="PTHR43538:SF1">
    <property type="entry name" value="(R)-CITRAMALATE SYNTHASE"/>
    <property type="match status" value="1"/>
</dbReference>
<keyword evidence="3" id="KW-0028">Amino-acid biosynthesis</keyword>
<evidence type="ECO:0000256" key="3">
    <source>
        <dbReference type="ARBA" id="ARBA00022605"/>
    </source>
</evidence>
<sequence length="588" mass="62515">MSSRPETPRSAHRHAPGAHPVLPGLPEAVEVFDTTLRDGSQQEGLSLSVDDKLRVAEQLDHLGVSYIEGGWPGANPKDEEFFARAQKELRLSHATLVAFGSTRRAGVRAEEDEVLRHLVAAGTEAVCIVAKASLLHVTEALRTTPDEALAMVESSVAFLRRQGLRVFLDAEHFFDGYREDPAFSRQVLEVAARAGAETLVLCDTNGGSLPHEVEQAVAEVVAEFDRRIGVHCHNDTGCAVANSLAAVRAGATHVQGCVNGYGERAGNADLAVAIPNLSLKLGVRTIPAERLERLTPVAHHIAEIVNVPPNPQQPYVGHAAFAHKAGLHTSAIARRRDAYEHISPDAVGNGTRFVVSELAGRSTVALKAAELGLDLSSEEVGRALELLKDLEHQGYHFEVADASLELLLRQVGGWRPRYFELESYRVIADHGGNGHRAAADGRPVLTEATVKLTVGGERRIATAEGNGPVHALDGALRRAIEPFYPALRQVHLTDFRVRVLGGGAGTAAVTRVLVDTADPEATWTTIGVSENIIEASWQALVDAVVYGLLRAGVAPATGPDVLPTGTATPTAETAAAAAGATAEEVRVP</sequence>
<proteinExistence type="inferred from homology"/>
<evidence type="ECO:0000313" key="13">
    <source>
        <dbReference type="Proteomes" id="UP001589788"/>
    </source>
</evidence>
<feature type="domain" description="Pyruvate carboxyltransferase" evidence="11">
    <location>
        <begin position="29"/>
        <end position="292"/>
    </location>
</feature>
<dbReference type="Gene3D" id="3.30.160.270">
    <property type="match status" value="1"/>
</dbReference>
<dbReference type="EMBL" id="JBHLYQ010000068">
    <property type="protein sequence ID" value="MFC0082064.1"/>
    <property type="molecule type" value="Genomic_DNA"/>
</dbReference>
<dbReference type="PANTHER" id="PTHR43538">
    <property type="entry name" value="ALPHA-IPM SYNTHASE/HOMOCITRATE SYNTHASE"/>
    <property type="match status" value="1"/>
</dbReference>
<keyword evidence="13" id="KW-1185">Reference proteome</keyword>
<evidence type="ECO:0000256" key="5">
    <source>
        <dbReference type="ARBA" id="ARBA00022679"/>
    </source>
</evidence>
<evidence type="ECO:0000256" key="7">
    <source>
        <dbReference type="ARBA" id="ARBA00048263"/>
    </source>
</evidence>
<dbReference type="InterPro" id="IPR005675">
    <property type="entry name" value="Citramal_synthase"/>
</dbReference>
<dbReference type="PROSITE" id="PS00816">
    <property type="entry name" value="AIPM_HOMOCIT_SYNTH_2"/>
    <property type="match status" value="1"/>
</dbReference>
<dbReference type="InterPro" id="IPR013709">
    <property type="entry name" value="2-isopropylmalate_synth_dimer"/>
</dbReference>
<evidence type="ECO:0000256" key="4">
    <source>
        <dbReference type="ARBA" id="ARBA00022624"/>
    </source>
</evidence>
<dbReference type="SUPFAM" id="SSF51569">
    <property type="entry name" value="Aldolase"/>
    <property type="match status" value="1"/>
</dbReference>
<dbReference type="CDD" id="cd07941">
    <property type="entry name" value="DRE_TIM_LeuA3"/>
    <property type="match status" value="1"/>
</dbReference>
<dbReference type="Proteomes" id="UP001589788">
    <property type="component" value="Unassembled WGS sequence"/>
</dbReference>
<comment type="pathway">
    <text evidence="1">Amino-acid biosynthesis; L-isoleucine biosynthesis; 2-oxobutanoate from pyruvate: step 1/3.</text>
</comment>
<evidence type="ECO:0000313" key="12">
    <source>
        <dbReference type="EMBL" id="MFC0082064.1"/>
    </source>
</evidence>